<gene>
    <name evidence="8" type="primary">BARD1_2</name>
    <name evidence="8" type="ORF">IWQ62_003005</name>
</gene>
<dbReference type="InterPro" id="IPR031099">
    <property type="entry name" value="BRCA1-associated"/>
</dbReference>
<protein>
    <submittedName>
        <fullName evidence="8">BRCA1-associated RING domain protein 1</fullName>
    </submittedName>
</protein>
<evidence type="ECO:0000313" key="9">
    <source>
        <dbReference type="Proteomes" id="UP001150925"/>
    </source>
</evidence>
<feature type="domain" description="BRCT" evidence="7">
    <location>
        <begin position="341"/>
        <end position="459"/>
    </location>
</feature>
<dbReference type="PROSITE" id="PS50172">
    <property type="entry name" value="BRCT"/>
    <property type="match status" value="2"/>
</dbReference>
<dbReference type="SUPFAM" id="SSF52113">
    <property type="entry name" value="BRCT domain"/>
    <property type="match status" value="1"/>
</dbReference>
<evidence type="ECO:0000313" key="8">
    <source>
        <dbReference type="EMBL" id="KAJ1964173.1"/>
    </source>
</evidence>
<dbReference type="OrthoDB" id="5599545at2759"/>
<dbReference type="GO" id="GO:0005634">
    <property type="term" value="C:nucleus"/>
    <property type="evidence" value="ECO:0007669"/>
    <property type="project" value="UniProtKB-SubCell"/>
</dbReference>
<organism evidence="8 9">
    <name type="scientific">Dispira parvispora</name>
    <dbReference type="NCBI Taxonomy" id="1520584"/>
    <lineage>
        <taxon>Eukaryota</taxon>
        <taxon>Fungi</taxon>
        <taxon>Fungi incertae sedis</taxon>
        <taxon>Zoopagomycota</taxon>
        <taxon>Kickxellomycotina</taxon>
        <taxon>Dimargaritomycetes</taxon>
        <taxon>Dimargaritales</taxon>
        <taxon>Dimargaritaceae</taxon>
        <taxon>Dispira</taxon>
    </lineage>
</organism>
<feature type="region of interest" description="Disordered" evidence="6">
    <location>
        <begin position="405"/>
        <end position="432"/>
    </location>
</feature>
<keyword evidence="2" id="KW-0677">Repeat</keyword>
<feature type="region of interest" description="Disordered" evidence="6">
    <location>
        <begin position="317"/>
        <end position="339"/>
    </location>
</feature>
<evidence type="ECO:0000256" key="3">
    <source>
        <dbReference type="ARBA" id="ARBA00022763"/>
    </source>
</evidence>
<feature type="compositionally biased region" description="Basic residues" evidence="6">
    <location>
        <begin position="88"/>
        <end position="107"/>
    </location>
</feature>
<comment type="subcellular location">
    <subcellularLocation>
        <location evidence="1">Nucleus</location>
    </subcellularLocation>
</comment>
<evidence type="ECO:0000259" key="7">
    <source>
        <dbReference type="PROSITE" id="PS50172"/>
    </source>
</evidence>
<dbReference type="EMBL" id="JANBPY010000729">
    <property type="protein sequence ID" value="KAJ1964173.1"/>
    <property type="molecule type" value="Genomic_DNA"/>
</dbReference>
<dbReference type="GO" id="GO:0004842">
    <property type="term" value="F:ubiquitin-protein transferase activity"/>
    <property type="evidence" value="ECO:0007669"/>
    <property type="project" value="TreeGrafter"/>
</dbReference>
<dbReference type="Proteomes" id="UP001150925">
    <property type="component" value="Unassembled WGS sequence"/>
</dbReference>
<comment type="caution">
    <text evidence="8">The sequence shown here is derived from an EMBL/GenBank/DDBJ whole genome shotgun (WGS) entry which is preliminary data.</text>
</comment>
<feature type="region of interest" description="Disordered" evidence="6">
    <location>
        <begin position="1"/>
        <end position="36"/>
    </location>
</feature>
<evidence type="ECO:0000256" key="2">
    <source>
        <dbReference type="ARBA" id="ARBA00022737"/>
    </source>
</evidence>
<dbReference type="AlphaFoldDB" id="A0A9W8APE6"/>
<name>A0A9W8APE6_9FUNG</name>
<keyword evidence="3" id="KW-0227">DNA damage</keyword>
<feature type="region of interest" description="Disordered" evidence="6">
    <location>
        <begin position="88"/>
        <end position="191"/>
    </location>
</feature>
<feature type="domain" description="BRCT" evidence="7">
    <location>
        <begin position="253"/>
        <end position="305"/>
    </location>
</feature>
<proteinExistence type="predicted"/>
<accession>A0A9W8APE6</accession>
<keyword evidence="5" id="KW-0539">Nucleus</keyword>
<dbReference type="Gene3D" id="3.40.50.10190">
    <property type="entry name" value="BRCT domain"/>
    <property type="match status" value="2"/>
</dbReference>
<dbReference type="GO" id="GO:0000724">
    <property type="term" value="P:double-strand break repair via homologous recombination"/>
    <property type="evidence" value="ECO:0007669"/>
    <property type="project" value="TreeGrafter"/>
</dbReference>
<keyword evidence="4" id="KW-0234">DNA repair</keyword>
<evidence type="ECO:0000256" key="5">
    <source>
        <dbReference type="ARBA" id="ARBA00023242"/>
    </source>
</evidence>
<sequence>MEYTSSYQSPWWRDLPSSTPDALDNDSVGGESSLSGLPDLEQILQTSNPSLLYFPYGYLNNSWLESVPDTSNENPADSLDWVSNRTTHRRTYSRRASHRSLKERKRNYQAETESSESESEIVPDTFRASPRRSRSLTTRKVLDKGKSPATSSNLPSPKRSKRNAVTSPRGLGSPGPSTSKALSRSMAELPDTDSQVPFEAKILITSLDEDDLSRVNQSIKQSVLHPGFFRVTTLSDVPFSGSGRKASFTEPPVTHVVTTRDSDGLCPRTLKYMYGVLAGAYIVDYEWLVDSVNAGHHLGEKPYLVRGDLMFKNSRHSVASGSTRDQGEMGPSLARTAHSQGKPHLFHGWTFYLDASLDSTPSNRETIRHLVRFGGGKVLARLPAQVNSTNTRNASPDSPVVLVPPDHPGLTHTAQSPGGRTRRATRRKSTSDHAPLYQGHCVRSTTWLFSCISAYTMLE</sequence>
<dbReference type="PANTHER" id="PTHR13763:SF0">
    <property type="entry name" value="BREAST CANCER TYPE 1 SUSCEPTIBILITY PROTEIN"/>
    <property type="match status" value="1"/>
</dbReference>
<evidence type="ECO:0000256" key="4">
    <source>
        <dbReference type="ARBA" id="ARBA00023204"/>
    </source>
</evidence>
<dbReference type="InterPro" id="IPR036420">
    <property type="entry name" value="BRCT_dom_sf"/>
</dbReference>
<reference evidence="8" key="1">
    <citation type="submission" date="2022-07" db="EMBL/GenBank/DDBJ databases">
        <title>Phylogenomic reconstructions and comparative analyses of Kickxellomycotina fungi.</title>
        <authorList>
            <person name="Reynolds N.K."/>
            <person name="Stajich J.E."/>
            <person name="Barry K."/>
            <person name="Grigoriev I.V."/>
            <person name="Crous P."/>
            <person name="Smith M.E."/>
        </authorList>
    </citation>
    <scope>NUCLEOTIDE SEQUENCE</scope>
    <source>
        <strain evidence="8">RSA 1196</strain>
    </source>
</reference>
<evidence type="ECO:0000256" key="1">
    <source>
        <dbReference type="ARBA" id="ARBA00004123"/>
    </source>
</evidence>
<keyword evidence="9" id="KW-1185">Reference proteome</keyword>
<evidence type="ECO:0000256" key="6">
    <source>
        <dbReference type="SAM" id="MobiDB-lite"/>
    </source>
</evidence>
<dbReference type="GO" id="GO:0045944">
    <property type="term" value="P:positive regulation of transcription by RNA polymerase II"/>
    <property type="evidence" value="ECO:0007669"/>
    <property type="project" value="TreeGrafter"/>
</dbReference>
<dbReference type="InterPro" id="IPR001357">
    <property type="entry name" value="BRCT_dom"/>
</dbReference>
<dbReference type="PANTHER" id="PTHR13763">
    <property type="entry name" value="BREAST CANCER TYPE 1 SUSCEPTIBILITY PROTEIN BRCA1"/>
    <property type="match status" value="1"/>
</dbReference>